<gene>
    <name evidence="5" type="ORF">CU098_003297</name>
</gene>
<dbReference type="STRING" id="4846.A0A367ISW9"/>
<dbReference type="Gene3D" id="2.120.10.80">
    <property type="entry name" value="Kelch-type beta propeller"/>
    <property type="match status" value="2"/>
</dbReference>
<protein>
    <submittedName>
        <fullName evidence="5">Uncharacterized protein</fullName>
    </submittedName>
</protein>
<proteinExistence type="predicted"/>
<evidence type="ECO:0000313" key="6">
    <source>
        <dbReference type="Proteomes" id="UP000253551"/>
    </source>
</evidence>
<name>A0A367ISW9_RHIST</name>
<comment type="caution">
    <text evidence="5">The sequence shown here is derived from an EMBL/GenBank/DDBJ whole genome shotgun (WGS) entry which is preliminary data.</text>
</comment>
<dbReference type="InterPro" id="IPR015915">
    <property type="entry name" value="Kelch-typ_b-propeller"/>
</dbReference>
<evidence type="ECO:0000256" key="4">
    <source>
        <dbReference type="SAM" id="SignalP"/>
    </source>
</evidence>
<keyword evidence="1" id="KW-0880">Kelch repeat</keyword>
<sequence>MQLSNLLFISLLHLSIVYADLRKHATAHYSQNGTIYIIGGITTNNEFASPLLTFDFKSSDLSLQPSSSNEHLQPSIGHTSHMINNTLFTVFGLHPQTNHTQLNKGPTPRYHHTSILIDDQLYLFGGLSTQANQLLSDAWLYSLSNQTWSPITPYNSGFGHISFTYQHWIISCLGQSDHCTWFDTKSHHTTLVQAPGPGARVFATLTSLHNNRYILFGGERKNETLGDLWQLNINAPFEMQWVKLASGPCRSGHVGVFIDPLMVYYGGQDEVSPSLYFNVTSRQWIDPPKSHLMLIQRLQAKMDKGVIGGLVVGVFVFVFVLVLTAVWLWRRKGRAQVSRASRFSAHMNHEPSSEKIQVDSMVFDVKAEPFMSLPELAAHTRDTRLSTISLGAAFKFSAEDYDNKEYHVEEKQIKNKTSNNSLNGLKRLTQHLFSHHEQDPERSGDTRASIGTKSVASVQWVGFNDTMDYKGWRGGSNSSLHLAVKNAGRSSVYTNDSAQSTPRSPMFPHHLRDSVIVHYPQEDVIKQIVEKRFVNA</sequence>
<dbReference type="OrthoDB" id="199599at2759"/>
<dbReference type="SUPFAM" id="SSF117281">
    <property type="entry name" value="Kelch motif"/>
    <property type="match status" value="1"/>
</dbReference>
<dbReference type="Pfam" id="PF01344">
    <property type="entry name" value="Kelch_1"/>
    <property type="match status" value="1"/>
</dbReference>
<feature type="chain" id="PRO_5016958644" evidence="4">
    <location>
        <begin position="20"/>
        <end position="536"/>
    </location>
</feature>
<feature type="transmembrane region" description="Helical" evidence="3">
    <location>
        <begin position="306"/>
        <end position="329"/>
    </location>
</feature>
<keyword evidence="3" id="KW-0812">Transmembrane</keyword>
<reference evidence="5 6" key="1">
    <citation type="journal article" date="2018" name="G3 (Bethesda)">
        <title>Phylogenetic and Phylogenomic Definition of Rhizopus Species.</title>
        <authorList>
            <person name="Gryganskyi A.P."/>
            <person name="Golan J."/>
            <person name="Dolatabadi S."/>
            <person name="Mondo S."/>
            <person name="Robb S."/>
            <person name="Idnurm A."/>
            <person name="Muszewska A."/>
            <person name="Steczkiewicz K."/>
            <person name="Masonjones S."/>
            <person name="Liao H.L."/>
            <person name="Gajdeczka M.T."/>
            <person name="Anike F."/>
            <person name="Vuek A."/>
            <person name="Anishchenko I.M."/>
            <person name="Voigt K."/>
            <person name="de Hoog G.S."/>
            <person name="Smith M.E."/>
            <person name="Heitman J."/>
            <person name="Vilgalys R."/>
            <person name="Stajich J.E."/>
        </authorList>
    </citation>
    <scope>NUCLEOTIDE SEQUENCE [LARGE SCALE GENOMIC DNA]</scope>
    <source>
        <strain evidence="5 6">LSU 92-RS-03</strain>
    </source>
</reference>
<accession>A0A367ISW9</accession>
<dbReference type="InterPro" id="IPR006652">
    <property type="entry name" value="Kelch_1"/>
</dbReference>
<keyword evidence="3" id="KW-1133">Transmembrane helix</keyword>
<dbReference type="EMBL" id="PJQM01005839">
    <property type="protein sequence ID" value="RCH80752.1"/>
    <property type="molecule type" value="Genomic_DNA"/>
</dbReference>
<keyword evidence="4" id="KW-0732">Signal</keyword>
<evidence type="ECO:0000256" key="1">
    <source>
        <dbReference type="ARBA" id="ARBA00022441"/>
    </source>
</evidence>
<evidence type="ECO:0000313" key="5">
    <source>
        <dbReference type="EMBL" id="RCH80752.1"/>
    </source>
</evidence>
<keyword evidence="6" id="KW-1185">Reference proteome</keyword>
<evidence type="ECO:0000256" key="3">
    <source>
        <dbReference type="SAM" id="Phobius"/>
    </source>
</evidence>
<dbReference type="PANTHER" id="PTHR46093">
    <property type="entry name" value="ACYL-COA-BINDING DOMAIN-CONTAINING PROTEIN 5"/>
    <property type="match status" value="1"/>
</dbReference>
<evidence type="ECO:0000256" key="2">
    <source>
        <dbReference type="ARBA" id="ARBA00022737"/>
    </source>
</evidence>
<dbReference type="PANTHER" id="PTHR46093:SF18">
    <property type="entry name" value="FIBRONECTIN TYPE-III DOMAIN-CONTAINING PROTEIN"/>
    <property type="match status" value="1"/>
</dbReference>
<keyword evidence="3" id="KW-0472">Membrane</keyword>
<dbReference type="Proteomes" id="UP000253551">
    <property type="component" value="Unassembled WGS sequence"/>
</dbReference>
<dbReference type="AlphaFoldDB" id="A0A367ISW9"/>
<organism evidence="5 6">
    <name type="scientific">Rhizopus stolonifer</name>
    <name type="common">Rhizopus nigricans</name>
    <dbReference type="NCBI Taxonomy" id="4846"/>
    <lineage>
        <taxon>Eukaryota</taxon>
        <taxon>Fungi</taxon>
        <taxon>Fungi incertae sedis</taxon>
        <taxon>Mucoromycota</taxon>
        <taxon>Mucoromycotina</taxon>
        <taxon>Mucoromycetes</taxon>
        <taxon>Mucorales</taxon>
        <taxon>Mucorineae</taxon>
        <taxon>Rhizopodaceae</taxon>
        <taxon>Rhizopus</taxon>
    </lineage>
</organism>
<keyword evidence="2" id="KW-0677">Repeat</keyword>
<feature type="signal peptide" evidence="4">
    <location>
        <begin position="1"/>
        <end position="19"/>
    </location>
</feature>